<name>A0A6J7E8U5_9ZZZZ</name>
<accession>A0A6J7E8U5</accession>
<reference evidence="1" key="1">
    <citation type="submission" date="2020-05" db="EMBL/GenBank/DDBJ databases">
        <authorList>
            <person name="Chiriac C."/>
            <person name="Salcher M."/>
            <person name="Ghai R."/>
            <person name="Kavagutti S V."/>
        </authorList>
    </citation>
    <scope>NUCLEOTIDE SEQUENCE</scope>
</reference>
<organism evidence="1">
    <name type="scientific">freshwater metagenome</name>
    <dbReference type="NCBI Taxonomy" id="449393"/>
    <lineage>
        <taxon>unclassified sequences</taxon>
        <taxon>metagenomes</taxon>
        <taxon>ecological metagenomes</taxon>
    </lineage>
</organism>
<protein>
    <submittedName>
        <fullName evidence="1">Unannotated protein</fullName>
    </submittedName>
</protein>
<sequence length="244" mass="27076">MHGHLGDAVGGCAFDRQVADLRGDRHHFVEADPTAVPGARTPRATHGLVGLDVDAAAETMISQGGGRDDRRRLALGAECACQTLRNDAADGARHQERLDSHLDQPRDGTRRVIGMQRREDHVSGKCGLDRDLRRLAVADLTDHDDVGIRTHHRSQTVGEGQACSRIDLNLRDPLDLVLDRVLDRDDVLLDRVQHRHAGVQRRRLARAGRSRCEDRPIGPRDRSAERLPVVLKEAELLEIELDDS</sequence>
<proteinExistence type="predicted"/>
<dbReference type="AlphaFoldDB" id="A0A6J7E8U5"/>
<gene>
    <name evidence="1" type="ORF">UFOPK3423_01222</name>
</gene>
<evidence type="ECO:0000313" key="1">
    <source>
        <dbReference type="EMBL" id="CAB4879527.1"/>
    </source>
</evidence>
<dbReference type="EMBL" id="CAFBLQ010000146">
    <property type="protein sequence ID" value="CAB4879527.1"/>
    <property type="molecule type" value="Genomic_DNA"/>
</dbReference>